<dbReference type="Pfam" id="PF00576">
    <property type="entry name" value="Transthyretin"/>
    <property type="match status" value="1"/>
</dbReference>
<comment type="catalytic activity">
    <reaction evidence="1 7">
        <text>5-hydroxyisourate + H2O = 5-hydroxy-2-oxo-4-ureido-2,5-dihydro-1H-imidazole-5-carboxylate + H(+)</text>
        <dbReference type="Rhea" id="RHEA:23736"/>
        <dbReference type="ChEBI" id="CHEBI:15377"/>
        <dbReference type="ChEBI" id="CHEBI:15378"/>
        <dbReference type="ChEBI" id="CHEBI:18072"/>
        <dbReference type="ChEBI" id="CHEBI:58639"/>
        <dbReference type="EC" id="3.5.2.17"/>
    </reaction>
</comment>
<evidence type="ECO:0000256" key="6">
    <source>
        <dbReference type="ARBA" id="ARBA00022801"/>
    </source>
</evidence>
<evidence type="ECO:0000313" key="9">
    <source>
        <dbReference type="EMBL" id="MFC5471971.1"/>
    </source>
</evidence>
<name>A0ABW0M326_9BACL</name>
<evidence type="ECO:0000256" key="5">
    <source>
        <dbReference type="ARBA" id="ARBA00022631"/>
    </source>
</evidence>
<dbReference type="RefSeq" id="WP_209746975.1">
    <property type="nucleotide sequence ID" value="NZ_JBHSMH010000113.1"/>
</dbReference>
<evidence type="ECO:0000256" key="7">
    <source>
        <dbReference type="RuleBase" id="RU361270"/>
    </source>
</evidence>
<evidence type="ECO:0000259" key="8">
    <source>
        <dbReference type="Pfam" id="PF00576"/>
    </source>
</evidence>
<sequence>MSGAGAGGRITTHVLDTAHGVPAAGMAVSLWRAAGEDGAMERIADAIINSDGRVDAPLLAGEAFRAGEYEIVFEAGRYFKDERGVEPLLFVRIPIRFRVADPGSHYHVPLLVAPAGYSTYRGS</sequence>
<gene>
    <name evidence="9" type="primary">uraH</name>
    <name evidence="9" type="ORF">ACFPPD_25150</name>
</gene>
<dbReference type="NCBIfam" id="TIGR02962">
    <property type="entry name" value="hdxy_isourate"/>
    <property type="match status" value="1"/>
</dbReference>
<dbReference type="EC" id="3.5.2.17" evidence="7"/>
<proteinExistence type="inferred from homology"/>
<keyword evidence="5 7" id="KW-0659">Purine metabolism</keyword>
<evidence type="ECO:0000256" key="1">
    <source>
        <dbReference type="ARBA" id="ARBA00001043"/>
    </source>
</evidence>
<keyword evidence="6 7" id="KW-0378">Hydrolase</keyword>
<dbReference type="InterPro" id="IPR036817">
    <property type="entry name" value="Transthyretin/HIU_hydrolase_sf"/>
</dbReference>
<dbReference type="InterPro" id="IPR023418">
    <property type="entry name" value="Thyroxine_BS"/>
</dbReference>
<comment type="similarity">
    <text evidence="3 7">Belongs to the transthyretin family. 5-hydroxyisourate hydrolase subfamily.</text>
</comment>
<keyword evidence="10" id="KW-1185">Reference proteome</keyword>
<comment type="function">
    <text evidence="2">Catalyzes the hydrolysis of 5-hydroxyisourate (HIU) to 2-oxo-4-hydroxy-4-carboxy-5-ureidoimidazoline (OHCU).</text>
</comment>
<accession>A0ABW0M326</accession>
<dbReference type="GO" id="GO:0033971">
    <property type="term" value="F:hydroxyisourate hydrolase activity"/>
    <property type="evidence" value="ECO:0007669"/>
    <property type="project" value="UniProtKB-EC"/>
</dbReference>
<evidence type="ECO:0000256" key="4">
    <source>
        <dbReference type="ARBA" id="ARBA00011881"/>
    </source>
</evidence>
<dbReference type="InterPro" id="IPR014306">
    <property type="entry name" value="Hydroxyisourate_hydrolase"/>
</dbReference>
<dbReference type="Proteomes" id="UP001596105">
    <property type="component" value="Unassembled WGS sequence"/>
</dbReference>
<dbReference type="CDD" id="cd05822">
    <property type="entry name" value="TLP_HIUase"/>
    <property type="match status" value="1"/>
</dbReference>
<dbReference type="InterPro" id="IPR023416">
    <property type="entry name" value="Transthyretin/HIU_hydrolase_d"/>
</dbReference>
<comment type="subunit">
    <text evidence="4 7">Homotetramer.</text>
</comment>
<dbReference type="PANTHER" id="PTHR10395:SF7">
    <property type="entry name" value="5-HYDROXYISOURATE HYDROLASE"/>
    <property type="match status" value="1"/>
</dbReference>
<feature type="domain" description="Transthyretin/hydroxyisourate hydrolase" evidence="8">
    <location>
        <begin position="10"/>
        <end position="122"/>
    </location>
</feature>
<dbReference type="Gene3D" id="2.60.40.180">
    <property type="entry name" value="Transthyretin/hydroxyisourate hydrolase domain"/>
    <property type="match status" value="1"/>
</dbReference>
<evidence type="ECO:0000313" key="10">
    <source>
        <dbReference type="Proteomes" id="UP001596105"/>
    </source>
</evidence>
<reference evidence="10" key="1">
    <citation type="journal article" date="2019" name="Int. J. Syst. Evol. Microbiol.">
        <title>The Global Catalogue of Microorganisms (GCM) 10K type strain sequencing project: providing services to taxonomists for standard genome sequencing and annotation.</title>
        <authorList>
            <consortium name="The Broad Institute Genomics Platform"/>
            <consortium name="The Broad Institute Genome Sequencing Center for Infectious Disease"/>
            <person name="Wu L."/>
            <person name="Ma J."/>
        </authorList>
    </citation>
    <scope>NUCLEOTIDE SEQUENCE [LARGE SCALE GENOMIC DNA]</scope>
    <source>
        <strain evidence="10">CCUG 57113</strain>
    </source>
</reference>
<evidence type="ECO:0000256" key="2">
    <source>
        <dbReference type="ARBA" id="ARBA00002704"/>
    </source>
</evidence>
<dbReference type="PRINTS" id="PR00189">
    <property type="entry name" value="TRNSTHYRETIN"/>
</dbReference>
<dbReference type="PANTHER" id="PTHR10395">
    <property type="entry name" value="URICASE AND TRANSTHYRETIN-RELATED"/>
    <property type="match status" value="1"/>
</dbReference>
<dbReference type="InterPro" id="IPR000895">
    <property type="entry name" value="Transthyretin/HIU_hydrolase"/>
</dbReference>
<evidence type="ECO:0000256" key="3">
    <source>
        <dbReference type="ARBA" id="ARBA00009850"/>
    </source>
</evidence>
<organism evidence="9 10">
    <name type="scientific">Cohnella suwonensis</name>
    <dbReference type="NCBI Taxonomy" id="696072"/>
    <lineage>
        <taxon>Bacteria</taxon>
        <taxon>Bacillati</taxon>
        <taxon>Bacillota</taxon>
        <taxon>Bacilli</taxon>
        <taxon>Bacillales</taxon>
        <taxon>Paenibacillaceae</taxon>
        <taxon>Cohnella</taxon>
    </lineage>
</organism>
<comment type="caution">
    <text evidence="9">The sequence shown here is derived from an EMBL/GenBank/DDBJ whole genome shotgun (WGS) entry which is preliminary data.</text>
</comment>
<protein>
    <recommendedName>
        <fullName evidence="7">5-hydroxyisourate hydrolase</fullName>
        <shortName evidence="7">HIU hydrolase</shortName>
        <shortName evidence="7">HIUHase</shortName>
        <ecNumber evidence="7">3.5.2.17</ecNumber>
    </recommendedName>
</protein>
<dbReference type="PROSITE" id="PS00768">
    <property type="entry name" value="TRANSTHYRETIN_1"/>
    <property type="match status" value="1"/>
</dbReference>
<dbReference type="EMBL" id="JBHSMH010000113">
    <property type="protein sequence ID" value="MFC5471971.1"/>
    <property type="molecule type" value="Genomic_DNA"/>
</dbReference>
<dbReference type="SUPFAM" id="SSF49472">
    <property type="entry name" value="Transthyretin (synonym: prealbumin)"/>
    <property type="match status" value="1"/>
</dbReference>